<evidence type="ECO:0000259" key="6">
    <source>
        <dbReference type="PROSITE" id="PS52004"/>
    </source>
</evidence>
<dbReference type="Pfam" id="PF02801">
    <property type="entry name" value="Ketoacyl-synt_C"/>
    <property type="match status" value="1"/>
</dbReference>
<reference evidence="7" key="1">
    <citation type="submission" date="2019-04" db="EMBL/GenBank/DDBJ databases">
        <title>Friends and foes A comparative genomics studyof 23 Aspergillus species from section Flavi.</title>
        <authorList>
            <consortium name="DOE Joint Genome Institute"/>
            <person name="Kjaerbolling I."/>
            <person name="Vesth T."/>
            <person name="Frisvad J.C."/>
            <person name="Nybo J.L."/>
            <person name="Theobald S."/>
            <person name="Kildgaard S."/>
            <person name="Isbrandt T."/>
            <person name="Kuo A."/>
            <person name="Sato A."/>
            <person name="Lyhne E.K."/>
            <person name="Kogle M.E."/>
            <person name="Wiebenga A."/>
            <person name="Kun R.S."/>
            <person name="Lubbers R.J."/>
            <person name="Makela M.R."/>
            <person name="Barry K."/>
            <person name="Chovatia M."/>
            <person name="Clum A."/>
            <person name="Daum C."/>
            <person name="Haridas S."/>
            <person name="He G."/>
            <person name="LaButti K."/>
            <person name="Lipzen A."/>
            <person name="Mondo S."/>
            <person name="Riley R."/>
            <person name="Salamov A."/>
            <person name="Simmons B.A."/>
            <person name="Magnuson J.K."/>
            <person name="Henrissat B."/>
            <person name="Mortensen U.H."/>
            <person name="Larsen T.O."/>
            <person name="Devries R.P."/>
            <person name="Grigoriev I.V."/>
            <person name="Machida M."/>
            <person name="Baker S.E."/>
            <person name="Andersen M.R."/>
        </authorList>
    </citation>
    <scope>NUCLEOTIDE SEQUENCE [LARGE SCALE GENOMIC DNA]</scope>
    <source>
        <strain evidence="7">IBT 14317</strain>
    </source>
</reference>
<evidence type="ECO:0000256" key="5">
    <source>
        <dbReference type="RuleBase" id="RU003694"/>
    </source>
</evidence>
<protein>
    <submittedName>
        <fullName evidence="7">Thiolase-like protein</fullName>
    </submittedName>
</protein>
<name>A0A5N7CB97_PETAA</name>
<keyword evidence="1" id="KW-0596">Phosphopantetheine</keyword>
<dbReference type="Proteomes" id="UP000326877">
    <property type="component" value="Unassembled WGS sequence"/>
</dbReference>
<dbReference type="GO" id="GO:0004315">
    <property type="term" value="F:3-oxoacyl-[acyl-carrier-protein] synthase activity"/>
    <property type="evidence" value="ECO:0007669"/>
    <property type="project" value="InterPro"/>
</dbReference>
<keyword evidence="4" id="KW-0511">Multifunctional enzyme</keyword>
<dbReference type="InterPro" id="IPR032821">
    <property type="entry name" value="PKS_assoc"/>
</dbReference>
<dbReference type="Pfam" id="PF16197">
    <property type="entry name" value="KAsynt_C_assoc"/>
    <property type="match status" value="1"/>
</dbReference>
<evidence type="ECO:0000256" key="3">
    <source>
        <dbReference type="ARBA" id="ARBA00022679"/>
    </source>
</evidence>
<evidence type="ECO:0000313" key="7">
    <source>
        <dbReference type="EMBL" id="KAE8391137.1"/>
    </source>
</evidence>
<dbReference type="InterPro" id="IPR014030">
    <property type="entry name" value="Ketoacyl_synth_N"/>
</dbReference>
<dbReference type="OrthoDB" id="4506220at2759"/>
<dbReference type="InterPro" id="IPR018201">
    <property type="entry name" value="Ketoacyl_synth_AS"/>
</dbReference>
<dbReference type="InterPro" id="IPR020841">
    <property type="entry name" value="PKS_Beta-ketoAc_synthase_dom"/>
</dbReference>
<keyword evidence="2" id="KW-0597">Phosphoprotein</keyword>
<dbReference type="InterPro" id="IPR050091">
    <property type="entry name" value="PKS_NRPS_Biosynth_Enz"/>
</dbReference>
<dbReference type="EMBL" id="ML735248">
    <property type="protein sequence ID" value="KAE8391137.1"/>
    <property type="molecule type" value="Genomic_DNA"/>
</dbReference>
<dbReference type="PROSITE" id="PS00606">
    <property type="entry name" value="KS3_1"/>
    <property type="match status" value="1"/>
</dbReference>
<dbReference type="Pfam" id="PF00109">
    <property type="entry name" value="ketoacyl-synt"/>
    <property type="match status" value="1"/>
</dbReference>
<organism evidence="7">
    <name type="scientific">Petromyces alliaceus</name>
    <name type="common">Aspergillus alliaceus</name>
    <dbReference type="NCBI Taxonomy" id="209559"/>
    <lineage>
        <taxon>Eukaryota</taxon>
        <taxon>Fungi</taxon>
        <taxon>Dikarya</taxon>
        <taxon>Ascomycota</taxon>
        <taxon>Pezizomycotina</taxon>
        <taxon>Eurotiomycetes</taxon>
        <taxon>Eurotiomycetidae</taxon>
        <taxon>Eurotiales</taxon>
        <taxon>Aspergillaceae</taxon>
        <taxon>Aspergillus</taxon>
        <taxon>Aspergillus subgen. Circumdati</taxon>
    </lineage>
</organism>
<dbReference type="GO" id="GO:0006633">
    <property type="term" value="P:fatty acid biosynthetic process"/>
    <property type="evidence" value="ECO:0007669"/>
    <property type="project" value="InterPro"/>
</dbReference>
<proteinExistence type="inferred from homology"/>
<dbReference type="SMART" id="SM00825">
    <property type="entry name" value="PKS_KS"/>
    <property type="match status" value="1"/>
</dbReference>
<dbReference type="Gene3D" id="3.40.47.10">
    <property type="match status" value="2"/>
</dbReference>
<dbReference type="PANTHER" id="PTHR43775:SF49">
    <property type="entry name" value="SYNTHASE, PUTATIVE (JCVI)-RELATED"/>
    <property type="match status" value="1"/>
</dbReference>
<evidence type="ECO:0000256" key="1">
    <source>
        <dbReference type="ARBA" id="ARBA00022450"/>
    </source>
</evidence>
<dbReference type="SUPFAM" id="SSF53901">
    <property type="entry name" value="Thiolase-like"/>
    <property type="match status" value="2"/>
</dbReference>
<dbReference type="InterPro" id="IPR016039">
    <property type="entry name" value="Thiolase-like"/>
</dbReference>
<evidence type="ECO:0000256" key="4">
    <source>
        <dbReference type="ARBA" id="ARBA00023268"/>
    </source>
</evidence>
<dbReference type="CDD" id="cd00833">
    <property type="entry name" value="PKS"/>
    <property type="match status" value="1"/>
</dbReference>
<evidence type="ECO:0000256" key="2">
    <source>
        <dbReference type="ARBA" id="ARBA00022553"/>
    </source>
</evidence>
<accession>A0A5N7CB97</accession>
<feature type="domain" description="Ketosynthase family 3 (KS3)" evidence="6">
    <location>
        <begin position="1"/>
        <end position="254"/>
    </location>
</feature>
<dbReference type="GO" id="GO:0044550">
    <property type="term" value="P:secondary metabolite biosynthetic process"/>
    <property type="evidence" value="ECO:0007669"/>
    <property type="project" value="TreeGrafter"/>
</dbReference>
<dbReference type="PROSITE" id="PS52004">
    <property type="entry name" value="KS3_2"/>
    <property type="match status" value="1"/>
</dbReference>
<dbReference type="AlphaFoldDB" id="A0A5N7CB97"/>
<dbReference type="PANTHER" id="PTHR43775">
    <property type="entry name" value="FATTY ACID SYNTHASE"/>
    <property type="match status" value="1"/>
</dbReference>
<comment type="similarity">
    <text evidence="5">Belongs to the thiolase-like superfamily. Beta-ketoacyl-ACP synthases family.</text>
</comment>
<gene>
    <name evidence="7" type="ORF">BDV23DRAFT_182848</name>
</gene>
<dbReference type="InterPro" id="IPR014031">
    <property type="entry name" value="Ketoacyl_synth_C"/>
</dbReference>
<sequence length="322" mass="34506">MAVRDPLSINRLHVLSTNDFSLANRVSYEYDLRGPSITIKTGCSSSIIALHEACQSVASGECSSAIVAGANMILTPTMSTCMSDGAVLSPDGESKTFDADANGFARGEGVNAVCIKRLDDVLRYGDPIRAVIRSTASNSDGKRGLIGIPSQEAQEDLIRKAYQRAGGIDPVKPNVGHSEGASGLTSIVKAVLSLEHRAIAPNIRFKNPSPKIPFKQSKLHVPQSLTPWPEGRAERVSVNSFGIGGTNGHAILESAASRCPRLNGHKDSALDSFPKLLTLSSMSSKSTQKRIQQLQDLCKNREVNYSIWVTVSMSVRTESSRA</sequence>
<dbReference type="GO" id="GO:0004312">
    <property type="term" value="F:fatty acid synthase activity"/>
    <property type="evidence" value="ECO:0007669"/>
    <property type="project" value="TreeGrafter"/>
</dbReference>
<keyword evidence="3 5" id="KW-0808">Transferase</keyword>